<feature type="transmembrane region" description="Helical" evidence="2">
    <location>
        <begin position="6"/>
        <end position="35"/>
    </location>
</feature>
<dbReference type="Proteomes" id="UP001469365">
    <property type="component" value="Unassembled WGS sequence"/>
</dbReference>
<evidence type="ECO:0000313" key="3">
    <source>
        <dbReference type="EMBL" id="MEK8127692.1"/>
    </source>
</evidence>
<accession>A0ABU9DHQ5</accession>
<reference evidence="3 4" key="1">
    <citation type="submission" date="2024-04" db="EMBL/GenBank/DDBJ databases">
        <title>draft genome sequnece of Paenibacillus filicis.</title>
        <authorList>
            <person name="Kim D.-U."/>
        </authorList>
    </citation>
    <scope>NUCLEOTIDE SEQUENCE [LARGE SCALE GENOMIC DNA]</scope>
    <source>
        <strain evidence="3 4">KACC14197</strain>
    </source>
</reference>
<evidence type="ECO:0000256" key="1">
    <source>
        <dbReference type="SAM" id="MobiDB-lite"/>
    </source>
</evidence>
<comment type="caution">
    <text evidence="3">The sequence shown here is derived from an EMBL/GenBank/DDBJ whole genome shotgun (WGS) entry which is preliminary data.</text>
</comment>
<sequence length="89" mass="10074">MTSKRTIVGTVLAVLLAYFLGPLGGLLFLSLLFGLTLSNYQRTKKIQEDLQLIKEKLGIATEEDFEKVPVSDEEIERELEEHAGHDRKE</sequence>
<proteinExistence type="predicted"/>
<feature type="compositionally biased region" description="Basic and acidic residues" evidence="1">
    <location>
        <begin position="79"/>
        <end position="89"/>
    </location>
</feature>
<feature type="compositionally biased region" description="Acidic residues" evidence="1">
    <location>
        <begin position="69"/>
        <end position="78"/>
    </location>
</feature>
<feature type="region of interest" description="Disordered" evidence="1">
    <location>
        <begin position="69"/>
        <end position="89"/>
    </location>
</feature>
<keyword evidence="2" id="KW-0472">Membrane</keyword>
<keyword evidence="2" id="KW-1133">Transmembrane helix</keyword>
<evidence type="ECO:0000256" key="2">
    <source>
        <dbReference type="SAM" id="Phobius"/>
    </source>
</evidence>
<keyword evidence="4" id="KW-1185">Reference proteome</keyword>
<dbReference type="EMBL" id="JBBPCC010000003">
    <property type="protein sequence ID" value="MEK8127692.1"/>
    <property type="molecule type" value="Genomic_DNA"/>
</dbReference>
<evidence type="ECO:0000313" key="4">
    <source>
        <dbReference type="Proteomes" id="UP001469365"/>
    </source>
</evidence>
<organism evidence="3 4">
    <name type="scientific">Paenibacillus filicis</name>
    <dbReference type="NCBI Taxonomy" id="669464"/>
    <lineage>
        <taxon>Bacteria</taxon>
        <taxon>Bacillati</taxon>
        <taxon>Bacillota</taxon>
        <taxon>Bacilli</taxon>
        <taxon>Bacillales</taxon>
        <taxon>Paenibacillaceae</taxon>
        <taxon>Paenibacillus</taxon>
    </lineage>
</organism>
<name>A0ABU9DHQ5_9BACL</name>
<gene>
    <name evidence="3" type="ORF">WMW72_07145</name>
</gene>
<keyword evidence="2" id="KW-0812">Transmembrane</keyword>
<protein>
    <submittedName>
        <fullName evidence="3">Uncharacterized protein</fullName>
    </submittedName>
</protein>
<dbReference type="RefSeq" id="WP_341414745.1">
    <property type="nucleotide sequence ID" value="NZ_JBBPCC010000003.1"/>
</dbReference>